<protein>
    <submittedName>
        <fullName evidence="1">Acetyl-CoA carboxylase</fullName>
    </submittedName>
</protein>
<evidence type="ECO:0000313" key="1">
    <source>
        <dbReference type="EMBL" id="QCJ00608.1"/>
    </source>
</evidence>
<dbReference type="STRING" id="1367849.GCA_000518585_04451"/>
<reference evidence="1 3" key="1">
    <citation type="submission" date="2019-04" db="EMBL/GenBank/DDBJ databases">
        <title>Complete genome sequence of Agrobacterium larrymoorei CFBP5473.</title>
        <authorList>
            <person name="Haryono M."/>
            <person name="Chou L."/>
            <person name="Lin Y.-C."/>
            <person name="Lai E.-M."/>
            <person name="Kuo C.-H."/>
        </authorList>
    </citation>
    <scope>NUCLEOTIDE SEQUENCE [LARGE SCALE GENOMIC DNA]</scope>
    <source>
        <strain evidence="1 3">CFBP5473</strain>
        <plasmid evidence="1">pAlCFBP5473</plasmid>
        <plasmid evidence="3">palcfbp5473</plasmid>
    </source>
</reference>
<gene>
    <name evidence="1" type="ORF">CFBP5473_21655</name>
    <name evidence="2" type="ORF">J5285_23895</name>
</gene>
<dbReference type="InterPro" id="IPR011053">
    <property type="entry name" value="Single_hybrid_motif"/>
</dbReference>
<dbReference type="SUPFAM" id="SSF51230">
    <property type="entry name" value="Single hybrid motif"/>
    <property type="match status" value="1"/>
</dbReference>
<dbReference type="EMBL" id="CP039693">
    <property type="protein sequence ID" value="QCJ00608.1"/>
    <property type="molecule type" value="Genomic_DNA"/>
</dbReference>
<keyword evidence="1" id="KW-0614">Plasmid</keyword>
<dbReference type="EMBL" id="CP072170">
    <property type="protein sequence ID" value="QYA10606.1"/>
    <property type="molecule type" value="Genomic_DNA"/>
</dbReference>
<accession>A0A4D7DYQ2</accession>
<keyword evidence="4" id="KW-1185">Reference proteome</keyword>
<dbReference type="Proteomes" id="UP000826513">
    <property type="component" value="Plasmid unnamed1"/>
</dbReference>
<evidence type="ECO:0000313" key="3">
    <source>
        <dbReference type="Proteomes" id="UP000298545"/>
    </source>
</evidence>
<organism evidence="1 3">
    <name type="scientific">Agrobacterium larrymoorei</name>
    <dbReference type="NCBI Taxonomy" id="160699"/>
    <lineage>
        <taxon>Bacteria</taxon>
        <taxon>Pseudomonadati</taxon>
        <taxon>Pseudomonadota</taxon>
        <taxon>Alphaproteobacteria</taxon>
        <taxon>Hyphomicrobiales</taxon>
        <taxon>Rhizobiaceae</taxon>
        <taxon>Rhizobium/Agrobacterium group</taxon>
        <taxon>Agrobacterium</taxon>
    </lineage>
</organism>
<proteinExistence type="predicted"/>
<geneLocation type="plasmid" evidence="2 4">
    <name>unnamed1</name>
</geneLocation>
<geneLocation type="plasmid" evidence="1">
    <name>pAlCFBP5473</name>
</geneLocation>
<geneLocation type="plasmid" evidence="3">
    <name>palcfbp5473</name>
</geneLocation>
<dbReference type="OrthoDB" id="7282653at2"/>
<evidence type="ECO:0000313" key="2">
    <source>
        <dbReference type="EMBL" id="QYA10606.1"/>
    </source>
</evidence>
<name>A0A4D7DYQ2_9HYPH</name>
<dbReference type="KEGG" id="alf:CFBP5473_21655"/>
<reference evidence="2 4" key="2">
    <citation type="submission" date="2021-03" db="EMBL/GenBank/DDBJ databases">
        <title>Rapid diversification of plasmids in a genus of pathogenic and nitrogen fixing bacteria.</title>
        <authorList>
            <person name="Weisberg A.J."/>
            <person name="Miller M."/>
            <person name="Ream W."/>
            <person name="Grunwald N.J."/>
            <person name="Chang J.H."/>
        </authorList>
    </citation>
    <scope>NUCLEOTIDE SEQUENCE [LARGE SCALE GENOMIC DNA]</scope>
    <source>
        <strain evidence="2 4">AF3.44</strain>
        <plasmid evidence="2 4">unnamed1</plasmid>
    </source>
</reference>
<sequence>MSRLDFTDPATLAALTEMLTTAGVEGLEITTPDTGVKLVVPSSGKAVISSKAMSAQLTSATTVKAPIAGLFHLAPPADGEAFPRPVTTDTVVGFIRIGHVLVPVIAGRAGLLTGQLAEQDALVGFGDPLFEIELHS</sequence>
<dbReference type="RefSeq" id="WP_027676961.1">
    <property type="nucleotide sequence ID" value="NZ_CP039693.1"/>
</dbReference>
<evidence type="ECO:0000313" key="4">
    <source>
        <dbReference type="Proteomes" id="UP000826513"/>
    </source>
</evidence>
<dbReference type="AlphaFoldDB" id="A0A4D7DYQ2"/>
<dbReference type="Proteomes" id="UP000298545">
    <property type="component" value="Plasmid pAlCFBP5473"/>
</dbReference>